<comment type="similarity">
    <text evidence="1">Belongs to the DprA/Smf family.</text>
</comment>
<dbReference type="GO" id="GO:0009294">
    <property type="term" value="P:DNA-mediated transformation"/>
    <property type="evidence" value="ECO:0007669"/>
    <property type="project" value="InterPro"/>
</dbReference>
<organism evidence="3">
    <name type="scientific">uncultured bacterium</name>
    <name type="common">gcode 4</name>
    <dbReference type="NCBI Taxonomy" id="1234023"/>
    <lineage>
        <taxon>Bacteria</taxon>
        <taxon>environmental samples</taxon>
    </lineage>
</organism>
<protein>
    <submittedName>
        <fullName evidence="3">Topoisomerase</fullName>
    </submittedName>
</protein>
<feature type="domain" description="Smf/DprA SLOG" evidence="2">
    <location>
        <begin position="77"/>
        <end position="286"/>
    </location>
</feature>
<dbReference type="Pfam" id="PF02481">
    <property type="entry name" value="DNA_processg_A"/>
    <property type="match status" value="1"/>
</dbReference>
<sequence length="359" mass="42171">MENKYLAYLHYIWFTSKNLEKVFCNSTDYKNFFENFGYSDLIKAWIREEKANTILENKAKFRAEIIDKLIKDFWVELISVKDPDYPEELKKLTIPPFLLYVRWNLRKNSNLISIVGSRKATKYSEIILDNIIPGLIKNDFWVVSGWAYWVDSLAHKITLKHWWYTISVVGTGIDIYYPFTNKALYEEIIKTGGAVVSIFPFKTIWTPYNFPIRNEIIACLSRWTLITEAWDKSWTLITARLALELNKDVFVIPGDITREASIWSNKLIQNWLGKPTMSYEDIIEEYWDTIKLEEKIKNIEFGDELEEKIYNSVLKEVSSAETIAEALDIDISIASYKLSILEINWLISAEIWGNYRVVI</sequence>
<dbReference type="GO" id="GO:0016853">
    <property type="term" value="F:isomerase activity"/>
    <property type="evidence" value="ECO:0007669"/>
    <property type="project" value="UniProtKB-KW"/>
</dbReference>
<dbReference type="EMBL" id="AMFJ01021646">
    <property type="protein sequence ID" value="EKD66171.1"/>
    <property type="molecule type" value="Genomic_DNA"/>
</dbReference>
<reference evidence="3" key="1">
    <citation type="journal article" date="2012" name="Science">
        <title>Fermentation, hydrogen, and sulfur metabolism in multiple uncultivated bacterial phyla.</title>
        <authorList>
            <person name="Wrighton K.C."/>
            <person name="Thomas B.C."/>
            <person name="Sharon I."/>
            <person name="Miller C.S."/>
            <person name="Castelle C.J."/>
            <person name="VerBerkmoes N.C."/>
            <person name="Wilkins M.J."/>
            <person name="Hettich R.L."/>
            <person name="Lipton M.S."/>
            <person name="Williams K.H."/>
            <person name="Long P.E."/>
            <person name="Banfield J.F."/>
        </authorList>
    </citation>
    <scope>NUCLEOTIDE SEQUENCE [LARGE SCALE GENOMIC DNA]</scope>
</reference>
<dbReference type="PANTHER" id="PTHR43022">
    <property type="entry name" value="PROTEIN SMF"/>
    <property type="match status" value="1"/>
</dbReference>
<evidence type="ECO:0000259" key="2">
    <source>
        <dbReference type="Pfam" id="PF02481"/>
    </source>
</evidence>
<evidence type="ECO:0000313" key="3">
    <source>
        <dbReference type="EMBL" id="EKD66171.1"/>
    </source>
</evidence>
<accession>K2AWX6</accession>
<dbReference type="InterPro" id="IPR057666">
    <property type="entry name" value="DrpA_SLOG"/>
</dbReference>
<evidence type="ECO:0000256" key="1">
    <source>
        <dbReference type="ARBA" id="ARBA00006525"/>
    </source>
</evidence>
<name>K2AWX6_9BACT</name>
<comment type="caution">
    <text evidence="3">The sequence shown here is derived from an EMBL/GenBank/DDBJ whole genome shotgun (WGS) entry which is preliminary data.</text>
</comment>
<dbReference type="PANTHER" id="PTHR43022:SF1">
    <property type="entry name" value="PROTEIN SMF"/>
    <property type="match status" value="1"/>
</dbReference>
<dbReference type="InterPro" id="IPR003488">
    <property type="entry name" value="DprA"/>
</dbReference>
<keyword evidence="3" id="KW-0413">Isomerase</keyword>
<dbReference type="AlphaFoldDB" id="K2AWX6"/>
<dbReference type="SUPFAM" id="SSF102405">
    <property type="entry name" value="MCP/YpsA-like"/>
    <property type="match status" value="1"/>
</dbReference>
<gene>
    <name evidence="3" type="ORF">ACD_49C00060G0013</name>
</gene>
<proteinExistence type="inferred from homology"/>
<dbReference type="Gene3D" id="3.40.50.450">
    <property type="match status" value="1"/>
</dbReference>